<dbReference type="PANTHER" id="PTHR32039">
    <property type="entry name" value="MAGNESIUM-CHELATASE SUBUNIT CHLI"/>
    <property type="match status" value="1"/>
</dbReference>
<evidence type="ECO:0000256" key="2">
    <source>
        <dbReference type="ARBA" id="ARBA00022741"/>
    </source>
</evidence>
<dbReference type="Proteomes" id="UP000178449">
    <property type="component" value="Unassembled WGS sequence"/>
</dbReference>
<dbReference type="InterPro" id="IPR001208">
    <property type="entry name" value="MCM_dom"/>
</dbReference>
<keyword evidence="2" id="KW-0547">Nucleotide-binding</keyword>
<dbReference type="InterPro" id="IPR027417">
    <property type="entry name" value="P-loop_NTPase"/>
</dbReference>
<evidence type="ECO:0000256" key="3">
    <source>
        <dbReference type="ARBA" id="ARBA00022840"/>
    </source>
</evidence>
<dbReference type="InterPro" id="IPR025158">
    <property type="entry name" value="Mg_chelat-rel_C"/>
</dbReference>
<accession>A0A1F6G5L3</accession>
<reference evidence="5 6" key="1">
    <citation type="journal article" date="2016" name="Nat. Commun.">
        <title>Thousands of microbial genomes shed light on interconnected biogeochemical processes in an aquifer system.</title>
        <authorList>
            <person name="Anantharaman K."/>
            <person name="Brown C.T."/>
            <person name="Hug L.A."/>
            <person name="Sharon I."/>
            <person name="Castelle C.J."/>
            <person name="Probst A.J."/>
            <person name="Thomas B.C."/>
            <person name="Singh A."/>
            <person name="Wilkins M.J."/>
            <person name="Karaoz U."/>
            <person name="Brodie E.L."/>
            <person name="Williams K.H."/>
            <person name="Hubbard S.S."/>
            <person name="Banfield J.F."/>
        </authorList>
    </citation>
    <scope>NUCLEOTIDE SEQUENCE [LARGE SCALE GENOMIC DNA]</scope>
</reference>
<dbReference type="SUPFAM" id="SSF52540">
    <property type="entry name" value="P-loop containing nucleoside triphosphate hydrolases"/>
    <property type="match status" value="1"/>
</dbReference>
<evidence type="ECO:0000256" key="1">
    <source>
        <dbReference type="ARBA" id="ARBA00006354"/>
    </source>
</evidence>
<dbReference type="GO" id="GO:0003677">
    <property type="term" value="F:DNA binding"/>
    <property type="evidence" value="ECO:0007669"/>
    <property type="project" value="InterPro"/>
</dbReference>
<dbReference type="STRING" id="1817772.A2527_01630"/>
<comment type="similarity">
    <text evidence="1">Belongs to the Mg-chelatase subunits D/I family. ComM subfamily.</text>
</comment>
<gene>
    <name evidence="5" type="ORF">A2527_01630</name>
</gene>
<dbReference type="PANTHER" id="PTHR32039:SF7">
    <property type="entry name" value="COMPETENCE PROTEIN COMM"/>
    <property type="match status" value="1"/>
</dbReference>
<dbReference type="Pfam" id="PF01078">
    <property type="entry name" value="Mg_chelatase"/>
    <property type="match status" value="1"/>
</dbReference>
<dbReference type="InterPro" id="IPR020568">
    <property type="entry name" value="Ribosomal_Su5_D2-typ_SF"/>
</dbReference>
<dbReference type="Pfam" id="PF13541">
    <property type="entry name" value="ChlI"/>
    <property type="match status" value="1"/>
</dbReference>
<evidence type="ECO:0000259" key="4">
    <source>
        <dbReference type="SMART" id="SM00382"/>
    </source>
</evidence>
<evidence type="ECO:0000313" key="6">
    <source>
        <dbReference type="Proteomes" id="UP000178449"/>
    </source>
</evidence>
<dbReference type="Pfam" id="PF13335">
    <property type="entry name" value="Mg_chelatase_C"/>
    <property type="match status" value="1"/>
</dbReference>
<sequence length="510" mass="55006">MATSTAFTASILGVDAYLVEVEADVSIGLGNFTIVGLPDSGIRESRDRITAALNNGAGGFPIRRVVVNLAPADLPKMGTGFDLPIALAVLEAAEKLSPGALSGRMLVGELSLEGRIRPVNGVLAMALAAKQAGISEIIVPKENAPSASLVEGLEVFAADHLGAVIQHVQGHALLPRTLPEPSVAQAALADDLDFADVKGQETAKRALEIAAAGRHNLVFCGPPGTGKSMLAKRLPGVLPEMSFEEAIEATKIHSVAGRLDPMKERLAHRPFQSPHHSVSGAGLIGGGTFPKPGEVSLAHHGVLFLDELPEYPRHILDLLRQPLEDRKITISRAKSSLMFPSDFLMVAAMNPCPCGYLGDPKKDCRCSPTQVAKYRGRISGPLMDRIDIQVEMPALSYEEINFSKKGEPSRQIRQRVEQARQIQLARFAQSPTRYNANMTHKEVERFCRLSSAGHQMLKMALERLRLSGRAHDSILKVARSIADLASAPDIGEVHLAEAVNYRNLDRQVQF</sequence>
<comment type="caution">
    <text evidence="5">The sequence shown here is derived from an EMBL/GenBank/DDBJ whole genome shotgun (WGS) entry which is preliminary data.</text>
</comment>
<evidence type="ECO:0000313" key="5">
    <source>
        <dbReference type="EMBL" id="OGG93398.1"/>
    </source>
</evidence>
<dbReference type="GO" id="GO:0005524">
    <property type="term" value="F:ATP binding"/>
    <property type="evidence" value="ECO:0007669"/>
    <property type="project" value="UniProtKB-KW"/>
</dbReference>
<dbReference type="Gene3D" id="3.40.50.300">
    <property type="entry name" value="P-loop containing nucleotide triphosphate hydrolases"/>
    <property type="match status" value="1"/>
</dbReference>
<keyword evidence="3" id="KW-0067">ATP-binding</keyword>
<dbReference type="InterPro" id="IPR003593">
    <property type="entry name" value="AAA+_ATPase"/>
</dbReference>
<feature type="domain" description="AAA+ ATPase" evidence="4">
    <location>
        <begin position="213"/>
        <end position="396"/>
    </location>
</feature>
<dbReference type="InterPro" id="IPR000523">
    <property type="entry name" value="Mg_chelatse_chII-like_cat_dom"/>
</dbReference>
<protein>
    <recommendedName>
        <fullName evidence="4">AAA+ ATPase domain-containing protein</fullName>
    </recommendedName>
</protein>
<dbReference type="PRINTS" id="PR01657">
    <property type="entry name" value="MCMFAMILY"/>
</dbReference>
<dbReference type="NCBIfam" id="TIGR00368">
    <property type="entry name" value="YifB family Mg chelatase-like AAA ATPase"/>
    <property type="match status" value="1"/>
</dbReference>
<dbReference type="EMBL" id="MFNE01000051">
    <property type="protein sequence ID" value="OGG93398.1"/>
    <property type="molecule type" value="Genomic_DNA"/>
</dbReference>
<proteinExistence type="inferred from homology"/>
<dbReference type="InterPro" id="IPR014721">
    <property type="entry name" value="Ribsml_uS5_D2-typ_fold_subgr"/>
</dbReference>
<dbReference type="SMART" id="SM00382">
    <property type="entry name" value="AAA"/>
    <property type="match status" value="1"/>
</dbReference>
<dbReference type="InterPro" id="IPR045006">
    <property type="entry name" value="CHLI-like"/>
</dbReference>
<name>A0A1F6G5L3_9PROT</name>
<dbReference type="Gene3D" id="3.30.230.10">
    <property type="match status" value="1"/>
</dbReference>
<dbReference type="AlphaFoldDB" id="A0A1F6G5L3"/>
<organism evidence="5 6">
    <name type="scientific">Candidatus Lambdaproteobacteria bacterium RIFOXYD2_FULL_50_16</name>
    <dbReference type="NCBI Taxonomy" id="1817772"/>
    <lineage>
        <taxon>Bacteria</taxon>
        <taxon>Pseudomonadati</taxon>
        <taxon>Pseudomonadota</taxon>
        <taxon>Candidatus Lambdaproteobacteria</taxon>
    </lineage>
</organism>
<dbReference type="InterPro" id="IPR004482">
    <property type="entry name" value="Mg_chelat-rel"/>
</dbReference>
<dbReference type="SUPFAM" id="SSF54211">
    <property type="entry name" value="Ribosomal protein S5 domain 2-like"/>
    <property type="match status" value="1"/>
</dbReference>